<proteinExistence type="predicted"/>
<gene>
    <name evidence="1" type="ORF">WT57_32730</name>
</gene>
<evidence type="ECO:0000313" key="1">
    <source>
        <dbReference type="EMBL" id="KWF56454.1"/>
    </source>
</evidence>
<dbReference type="EMBL" id="LPJX01000073">
    <property type="protein sequence ID" value="KWF56454.1"/>
    <property type="molecule type" value="Genomic_DNA"/>
</dbReference>
<dbReference type="RefSeq" id="WP_060300827.1">
    <property type="nucleotide sequence ID" value="NZ_LPJX01000073.1"/>
</dbReference>
<comment type="caution">
    <text evidence="1">The sequence shown here is derived from an EMBL/GenBank/DDBJ whole genome shotgun (WGS) entry which is preliminary data.</text>
</comment>
<reference evidence="1 2" key="1">
    <citation type="submission" date="2015-11" db="EMBL/GenBank/DDBJ databases">
        <title>Expanding the genomic diversity of Burkholderia species for the development of highly accurate diagnostics.</title>
        <authorList>
            <person name="Sahl J."/>
            <person name="Keim P."/>
            <person name="Wagner D."/>
        </authorList>
    </citation>
    <scope>NUCLEOTIDE SEQUENCE [LARGE SCALE GENOMIC DNA]</scope>
    <source>
        <strain evidence="1 2">MSMB574WGS</strain>
    </source>
</reference>
<dbReference type="InterPro" id="IPR025683">
    <property type="entry name" value="Protein_beta"/>
</dbReference>
<protein>
    <recommendedName>
        <fullName evidence="3">Beta protein</fullName>
    </recommendedName>
</protein>
<dbReference type="Pfam" id="PF14350">
    <property type="entry name" value="Beta_protein"/>
    <property type="match status" value="1"/>
</dbReference>
<accession>A0A132ER61</accession>
<evidence type="ECO:0000313" key="2">
    <source>
        <dbReference type="Proteomes" id="UP000061512"/>
    </source>
</evidence>
<dbReference type="Proteomes" id="UP000061512">
    <property type="component" value="Unassembled WGS sequence"/>
</dbReference>
<name>A0A132ER61_9BURK</name>
<evidence type="ECO:0008006" key="3">
    <source>
        <dbReference type="Google" id="ProtNLM"/>
    </source>
</evidence>
<sequence length="356" mass="39302">MNYVAALRVGLNDVKALVNLEPARKTQVVPLLSMRGKDERHLDTFVNTWGGSSFYLDISRFPGDANDPYLTQHALNSSANAYAAKRAFYAATATKNEALVPVVGWADDDSSRDVVQAALLLAAQFPRIALRVDVERDVARQWPTAQNVLNSVSTPASVDVILDFRKLTDIPSLTTGGWLQRLVRDIHSYQVARIVIVSTSFPDDKPASGTSRTVVCQDLAWQLAFQATVPEVSLIYGDYAATNPTGVMEFIPGMPVIPFANYFAPQEWWQMRQGGDKEFHHYPAIATAIRALPGYHGDPFCWATREIARIAGSTANYGNNGTWNGFRINQHICAVLQYLALRGVPPVDGEFDDEDL</sequence>
<dbReference type="AlphaFoldDB" id="A0A132ER61"/>
<organism evidence="1 2">
    <name type="scientific">Burkholderia pseudomultivorans</name>
    <dbReference type="NCBI Taxonomy" id="1207504"/>
    <lineage>
        <taxon>Bacteria</taxon>
        <taxon>Pseudomonadati</taxon>
        <taxon>Pseudomonadota</taxon>
        <taxon>Betaproteobacteria</taxon>
        <taxon>Burkholderiales</taxon>
        <taxon>Burkholderiaceae</taxon>
        <taxon>Burkholderia</taxon>
        <taxon>Burkholderia cepacia complex</taxon>
    </lineage>
</organism>